<sequence length="40" mass="4548">MRIAEAERPPMTTPRQAAKRPVEQADDDWADSPILRDIAE</sequence>
<dbReference type="Proteomes" id="UP001519332">
    <property type="component" value="Unassembled WGS sequence"/>
</dbReference>
<evidence type="ECO:0000256" key="1">
    <source>
        <dbReference type="SAM" id="MobiDB-lite"/>
    </source>
</evidence>
<evidence type="ECO:0000313" key="3">
    <source>
        <dbReference type="Proteomes" id="UP001519332"/>
    </source>
</evidence>
<dbReference type="EMBL" id="JAGINW010000001">
    <property type="protein sequence ID" value="MBP2328121.1"/>
    <property type="molecule type" value="Genomic_DNA"/>
</dbReference>
<proteinExistence type="predicted"/>
<dbReference type="RefSeq" id="WP_281065572.1">
    <property type="nucleotide sequence ID" value="NZ_JAGINW010000001.1"/>
</dbReference>
<keyword evidence="3" id="KW-1185">Reference proteome</keyword>
<evidence type="ECO:0000313" key="2">
    <source>
        <dbReference type="EMBL" id="MBP2328121.1"/>
    </source>
</evidence>
<organism evidence="2 3">
    <name type="scientific">Kibdelosporangium banguiense</name>
    <dbReference type="NCBI Taxonomy" id="1365924"/>
    <lineage>
        <taxon>Bacteria</taxon>
        <taxon>Bacillati</taxon>
        <taxon>Actinomycetota</taxon>
        <taxon>Actinomycetes</taxon>
        <taxon>Pseudonocardiales</taxon>
        <taxon>Pseudonocardiaceae</taxon>
        <taxon>Kibdelosporangium</taxon>
    </lineage>
</organism>
<reference evidence="2 3" key="1">
    <citation type="submission" date="2021-03" db="EMBL/GenBank/DDBJ databases">
        <title>Sequencing the genomes of 1000 actinobacteria strains.</title>
        <authorList>
            <person name="Klenk H.-P."/>
        </authorList>
    </citation>
    <scope>NUCLEOTIDE SEQUENCE [LARGE SCALE GENOMIC DNA]</scope>
    <source>
        <strain evidence="2 3">DSM 46670</strain>
    </source>
</reference>
<protein>
    <submittedName>
        <fullName evidence="2">Uncharacterized protein</fullName>
    </submittedName>
</protein>
<feature type="region of interest" description="Disordered" evidence="1">
    <location>
        <begin position="1"/>
        <end position="40"/>
    </location>
</feature>
<comment type="caution">
    <text evidence="2">The sequence shown here is derived from an EMBL/GenBank/DDBJ whole genome shotgun (WGS) entry which is preliminary data.</text>
</comment>
<gene>
    <name evidence="2" type="ORF">JOF56_008506</name>
</gene>
<name>A0ABS4TW21_9PSEU</name>
<accession>A0ABS4TW21</accession>